<protein>
    <submittedName>
        <fullName evidence="1">Uncharacterized protein</fullName>
    </submittedName>
</protein>
<name>N1UHH0_9LEPT</name>
<proteinExistence type="predicted"/>
<dbReference type="EMBL" id="AHMI02000091">
    <property type="protein sequence ID" value="EMY15450.1"/>
    <property type="molecule type" value="Genomic_DNA"/>
</dbReference>
<reference evidence="1 2" key="1">
    <citation type="submission" date="2013-02" db="EMBL/GenBank/DDBJ databases">
        <authorList>
            <person name="Harkins D.M."/>
            <person name="Durkin A.S."/>
            <person name="Brinkac L.M."/>
            <person name="Haft D.H."/>
            <person name="Selengut J.D."/>
            <person name="Sanka R."/>
            <person name="DePew J."/>
            <person name="Purushe J."/>
            <person name="Haake D.A."/>
            <person name="Matsunaga J."/>
            <person name="Vinetz J.M."/>
            <person name="Sutton G.G."/>
            <person name="Nierman W.C."/>
            <person name="Fouts D.E."/>
        </authorList>
    </citation>
    <scope>NUCLEOTIDE SEQUENCE [LARGE SCALE GENOMIC DNA]</scope>
    <source>
        <strain evidence="1 2">Ecochallenge</strain>
    </source>
</reference>
<gene>
    <name evidence="1" type="ORF">LEP1GSC043_3770</name>
</gene>
<evidence type="ECO:0000313" key="2">
    <source>
        <dbReference type="Proteomes" id="UP000012249"/>
    </source>
</evidence>
<organism evidence="1 2">
    <name type="scientific">Leptospira weilii str. Ecochallenge</name>
    <dbReference type="NCBI Taxonomy" id="1049986"/>
    <lineage>
        <taxon>Bacteria</taxon>
        <taxon>Pseudomonadati</taxon>
        <taxon>Spirochaetota</taxon>
        <taxon>Spirochaetia</taxon>
        <taxon>Leptospirales</taxon>
        <taxon>Leptospiraceae</taxon>
        <taxon>Leptospira</taxon>
    </lineage>
</organism>
<accession>N1UHH0</accession>
<dbReference type="Proteomes" id="UP000012249">
    <property type="component" value="Unassembled WGS sequence"/>
</dbReference>
<comment type="caution">
    <text evidence="1">The sequence shown here is derived from an EMBL/GenBank/DDBJ whole genome shotgun (WGS) entry which is preliminary data.</text>
</comment>
<dbReference type="AlphaFoldDB" id="N1UHH0"/>
<evidence type="ECO:0000313" key="1">
    <source>
        <dbReference type="EMBL" id="EMY15450.1"/>
    </source>
</evidence>
<sequence length="66" mass="7631">MKEFSEQSKDLAEEIFLTKGIEKVSLEWSERCPLTTLLSFVDFDTFEFLLKYILASLGKKSEFESG</sequence>